<organism evidence="2 3">
    <name type="scientific">Schaedlerella arabinosiphila</name>
    <dbReference type="NCBI Taxonomy" id="2044587"/>
    <lineage>
        <taxon>Bacteria</taxon>
        <taxon>Bacillati</taxon>
        <taxon>Bacillota</taxon>
        <taxon>Clostridia</taxon>
        <taxon>Lachnospirales</taxon>
        <taxon>Lachnospiraceae</taxon>
        <taxon>Schaedlerella</taxon>
    </lineage>
</organism>
<sequence>MKRKKKKPIFPLVFLLLVCVGFCIWGAREAATIYFQKLPENVSAIKNVVTRTMEESIPFSEIVIDESEVASGFYYQLLSDGQQLVYKEILQAVRTQAESFYIHTGNTEEFSMVYEYLLYDRPEIFWCTGGTQITSYTDYSEVRPVYICLGEELQQRSAQIEAAANACLAGIAMDAPEYDKIRYIFEYLVNTVDYNLDAPDNQNIYSSLVNRVSVCAGYSRAAQFLLQRLGIECIYAIGTIPQQGPHAWNIVKCNGQYYHMDVTFGDPVFQQGESGVNIPLDSINYGYLCCADSEIYRSHTSEPGIPYPECPSMDLDYYVLNGMFYEGYDSYAMLLNMNQSVYERRPSFSCKFAYYDLYLQAHDDIINNVIPQAAQTLAVNYGLDTVWYTYVEDPMMSVITVYWGY</sequence>
<dbReference type="EMBL" id="RHJS01000002">
    <property type="protein sequence ID" value="RRK31375.1"/>
    <property type="molecule type" value="Genomic_DNA"/>
</dbReference>
<evidence type="ECO:0000259" key="1">
    <source>
        <dbReference type="Pfam" id="PF01841"/>
    </source>
</evidence>
<dbReference type="Pfam" id="PF01841">
    <property type="entry name" value="Transglut_core"/>
    <property type="match status" value="1"/>
</dbReference>
<reference evidence="2" key="1">
    <citation type="submission" date="2018-10" db="EMBL/GenBank/DDBJ databases">
        <title>Schaedlerella arabinophila gen. nov. sp. nov., isolated from the mouse intestinal tract and comparative analysis with the genome of the closely related altered Schaedler flora strain ASF502.</title>
        <authorList>
            <person name="Miyake S."/>
            <person name="Soh M."/>
            <person name="Seedorf H."/>
        </authorList>
    </citation>
    <scope>NUCLEOTIDE SEQUENCE [LARGE SCALE GENOMIC DNA]</scope>
    <source>
        <strain evidence="2">DSM 106076</strain>
    </source>
</reference>
<dbReference type="SUPFAM" id="SSF54001">
    <property type="entry name" value="Cysteine proteinases"/>
    <property type="match status" value="1"/>
</dbReference>
<protein>
    <recommendedName>
        <fullName evidence="1">Transglutaminase-like domain-containing protein</fullName>
    </recommendedName>
</protein>
<dbReference type="RefSeq" id="WP_125127058.1">
    <property type="nucleotide sequence ID" value="NZ_CASCYM010000070.1"/>
</dbReference>
<feature type="domain" description="Transglutaminase-like" evidence="1">
    <location>
        <begin position="173"/>
        <end position="261"/>
    </location>
</feature>
<proteinExistence type="predicted"/>
<dbReference type="InterPro" id="IPR002931">
    <property type="entry name" value="Transglutaminase-like"/>
</dbReference>
<dbReference type="InterPro" id="IPR038765">
    <property type="entry name" value="Papain-like_cys_pep_sf"/>
</dbReference>
<gene>
    <name evidence="2" type="ORF">EBB54_08360</name>
</gene>
<dbReference type="AlphaFoldDB" id="A0A3R8KYT8"/>
<name>A0A3R8KYT8_9FIRM</name>
<keyword evidence="3" id="KW-1185">Reference proteome</keyword>
<evidence type="ECO:0000313" key="3">
    <source>
        <dbReference type="Proteomes" id="UP000274920"/>
    </source>
</evidence>
<comment type="caution">
    <text evidence="2">The sequence shown here is derived from an EMBL/GenBank/DDBJ whole genome shotgun (WGS) entry which is preliminary data.</text>
</comment>
<dbReference type="Gene3D" id="3.10.620.30">
    <property type="match status" value="1"/>
</dbReference>
<dbReference type="Proteomes" id="UP000274920">
    <property type="component" value="Unassembled WGS sequence"/>
</dbReference>
<evidence type="ECO:0000313" key="2">
    <source>
        <dbReference type="EMBL" id="RRK31375.1"/>
    </source>
</evidence>
<accession>A0A3R8KYT8</accession>